<evidence type="ECO:0000256" key="1">
    <source>
        <dbReference type="ARBA" id="ARBA00004496"/>
    </source>
</evidence>
<comment type="subcellular location">
    <subcellularLocation>
        <location evidence="1">Cytoplasm</location>
    </subcellularLocation>
</comment>
<name>A0A8J6E581_ELECQ</name>
<organism evidence="7 8">
    <name type="scientific">Eleutherodactylus coqui</name>
    <name type="common">Puerto Rican coqui</name>
    <dbReference type="NCBI Taxonomy" id="57060"/>
    <lineage>
        <taxon>Eukaryota</taxon>
        <taxon>Metazoa</taxon>
        <taxon>Chordata</taxon>
        <taxon>Craniata</taxon>
        <taxon>Vertebrata</taxon>
        <taxon>Euteleostomi</taxon>
        <taxon>Amphibia</taxon>
        <taxon>Batrachia</taxon>
        <taxon>Anura</taxon>
        <taxon>Neobatrachia</taxon>
        <taxon>Hyloidea</taxon>
        <taxon>Eleutherodactylidae</taxon>
        <taxon>Eleutherodactylinae</taxon>
        <taxon>Eleutherodactylus</taxon>
        <taxon>Eleutherodactylus</taxon>
    </lineage>
</organism>
<dbReference type="AlphaFoldDB" id="A0A8J6E581"/>
<feature type="region of interest" description="Disordered" evidence="6">
    <location>
        <begin position="85"/>
        <end position="107"/>
    </location>
</feature>
<dbReference type="GO" id="GO:0051231">
    <property type="term" value="P:spindle elongation"/>
    <property type="evidence" value="ECO:0007669"/>
    <property type="project" value="TreeGrafter"/>
</dbReference>
<evidence type="ECO:0000256" key="6">
    <source>
        <dbReference type="SAM" id="MobiDB-lite"/>
    </source>
</evidence>
<dbReference type="OrthoDB" id="9909591at2759"/>
<reference evidence="7" key="1">
    <citation type="thesis" date="2020" institute="ProQuest LLC" country="789 East Eisenhower Parkway, Ann Arbor, MI, USA">
        <title>Comparative Genomics and Chromosome Evolution.</title>
        <authorList>
            <person name="Mudd A.B."/>
        </authorList>
    </citation>
    <scope>NUCLEOTIDE SEQUENCE</scope>
    <source>
        <strain evidence="7">HN-11 Male</strain>
        <tissue evidence="7">Kidney and liver</tissue>
    </source>
</reference>
<keyword evidence="5" id="KW-0175">Coiled coil</keyword>
<dbReference type="EMBL" id="WNTK01063065">
    <property type="protein sequence ID" value="KAG9460509.1"/>
    <property type="molecule type" value="Genomic_DNA"/>
</dbReference>
<dbReference type="GO" id="GO:0005524">
    <property type="term" value="F:ATP binding"/>
    <property type="evidence" value="ECO:0007669"/>
    <property type="project" value="UniProtKB-KW"/>
</dbReference>
<evidence type="ECO:0000313" key="8">
    <source>
        <dbReference type="Proteomes" id="UP000770717"/>
    </source>
</evidence>
<keyword evidence="2" id="KW-0963">Cytoplasm</keyword>
<dbReference type="GO" id="GO:0007052">
    <property type="term" value="P:mitotic spindle organization"/>
    <property type="evidence" value="ECO:0007669"/>
    <property type="project" value="TreeGrafter"/>
</dbReference>
<dbReference type="PANTHER" id="PTHR47969">
    <property type="entry name" value="CHROMOSOME-ASSOCIATED KINESIN KIF4A-RELATED"/>
    <property type="match status" value="1"/>
</dbReference>
<dbReference type="Pfam" id="PF25764">
    <property type="entry name" value="KIF21A_4th"/>
    <property type="match status" value="1"/>
</dbReference>
<evidence type="ECO:0000313" key="7">
    <source>
        <dbReference type="EMBL" id="KAG9460509.1"/>
    </source>
</evidence>
<sequence>AMKTQRVQLMRQMKEDSEKFRSFKQQKTKEVIQLKERDRKRQYELLKLERDFQKQANVLRRKTEEAATANKRLKEALLRQKEALDRRKDAQNKGMEGASARVKVCDI</sequence>
<dbReference type="GO" id="GO:0007018">
    <property type="term" value="P:microtubule-based movement"/>
    <property type="evidence" value="ECO:0007669"/>
    <property type="project" value="InterPro"/>
</dbReference>
<dbReference type="GO" id="GO:0005737">
    <property type="term" value="C:cytoplasm"/>
    <property type="evidence" value="ECO:0007669"/>
    <property type="project" value="UniProtKB-SubCell"/>
</dbReference>
<dbReference type="PANTHER" id="PTHR47969:SF15">
    <property type="entry name" value="CHROMOSOME-ASSOCIATED KINESIN KIF4A-RELATED"/>
    <property type="match status" value="1"/>
</dbReference>
<evidence type="ECO:0000256" key="5">
    <source>
        <dbReference type="ARBA" id="ARBA00023054"/>
    </source>
</evidence>
<feature type="non-terminal residue" evidence="7">
    <location>
        <position position="107"/>
    </location>
</feature>
<protein>
    <submittedName>
        <fullName evidence="7">Uncharacterized protein</fullName>
    </submittedName>
</protein>
<keyword evidence="4" id="KW-0067">ATP-binding</keyword>
<evidence type="ECO:0000256" key="2">
    <source>
        <dbReference type="ARBA" id="ARBA00022490"/>
    </source>
</evidence>
<evidence type="ECO:0000256" key="4">
    <source>
        <dbReference type="ARBA" id="ARBA00022840"/>
    </source>
</evidence>
<dbReference type="GO" id="GO:0005875">
    <property type="term" value="C:microtubule associated complex"/>
    <property type="evidence" value="ECO:0007669"/>
    <property type="project" value="TreeGrafter"/>
</dbReference>
<proteinExistence type="predicted"/>
<keyword evidence="8" id="KW-1185">Reference proteome</keyword>
<keyword evidence="3" id="KW-0547">Nucleotide-binding</keyword>
<accession>A0A8J6E581</accession>
<evidence type="ECO:0000256" key="3">
    <source>
        <dbReference type="ARBA" id="ARBA00022741"/>
    </source>
</evidence>
<comment type="caution">
    <text evidence="7">The sequence shown here is derived from an EMBL/GenBank/DDBJ whole genome shotgun (WGS) entry which is preliminary data.</text>
</comment>
<dbReference type="Proteomes" id="UP000770717">
    <property type="component" value="Unassembled WGS sequence"/>
</dbReference>
<gene>
    <name evidence="7" type="ORF">GDO78_021383</name>
</gene>
<dbReference type="InterPro" id="IPR027640">
    <property type="entry name" value="Kinesin-like_fam"/>
</dbReference>
<dbReference type="GO" id="GO:0003777">
    <property type="term" value="F:microtubule motor activity"/>
    <property type="evidence" value="ECO:0007669"/>
    <property type="project" value="InterPro"/>
</dbReference>